<evidence type="ECO:0008006" key="4">
    <source>
        <dbReference type="Google" id="ProtNLM"/>
    </source>
</evidence>
<name>A0A512RSM9_9BACT</name>
<evidence type="ECO:0000256" key="1">
    <source>
        <dbReference type="SAM" id="SignalP"/>
    </source>
</evidence>
<gene>
    <name evidence="2" type="ORF">CCY01nite_49490</name>
</gene>
<protein>
    <recommendedName>
        <fullName evidence="4">DUF4252 domain-containing protein</fullName>
    </recommendedName>
</protein>
<evidence type="ECO:0000313" key="3">
    <source>
        <dbReference type="Proteomes" id="UP000321436"/>
    </source>
</evidence>
<dbReference type="RefSeq" id="WP_146867302.1">
    <property type="nucleotide sequence ID" value="NZ_BKAU01000007.1"/>
</dbReference>
<keyword evidence="1" id="KW-0732">Signal</keyword>
<dbReference type="AlphaFoldDB" id="A0A512RSM9"/>
<organism evidence="2 3">
    <name type="scientific">Chitinophaga cymbidii</name>
    <dbReference type="NCBI Taxonomy" id="1096750"/>
    <lineage>
        <taxon>Bacteria</taxon>
        <taxon>Pseudomonadati</taxon>
        <taxon>Bacteroidota</taxon>
        <taxon>Chitinophagia</taxon>
        <taxon>Chitinophagales</taxon>
        <taxon>Chitinophagaceae</taxon>
        <taxon>Chitinophaga</taxon>
    </lineage>
</organism>
<dbReference type="OrthoDB" id="1118838at2"/>
<feature type="signal peptide" evidence="1">
    <location>
        <begin position="1"/>
        <end position="20"/>
    </location>
</feature>
<reference evidence="2 3" key="1">
    <citation type="submission" date="2019-07" db="EMBL/GenBank/DDBJ databases">
        <title>Whole genome shotgun sequence of Chitinophaga cymbidii NBRC 109752.</title>
        <authorList>
            <person name="Hosoyama A."/>
            <person name="Uohara A."/>
            <person name="Ohji S."/>
            <person name="Ichikawa N."/>
        </authorList>
    </citation>
    <scope>NUCLEOTIDE SEQUENCE [LARGE SCALE GENOMIC DNA]</scope>
    <source>
        <strain evidence="2 3">NBRC 109752</strain>
    </source>
</reference>
<dbReference type="EMBL" id="BKAU01000007">
    <property type="protein sequence ID" value="GEP98689.1"/>
    <property type="molecule type" value="Genomic_DNA"/>
</dbReference>
<dbReference type="InterPro" id="IPR025348">
    <property type="entry name" value="DUF4252"/>
</dbReference>
<keyword evidence="3" id="KW-1185">Reference proteome</keyword>
<dbReference type="Pfam" id="PF14060">
    <property type="entry name" value="DUF4252"/>
    <property type="match status" value="1"/>
</dbReference>
<comment type="caution">
    <text evidence="2">The sequence shown here is derived from an EMBL/GenBank/DDBJ whole genome shotgun (WGS) entry which is preliminary data.</text>
</comment>
<sequence length="173" mass="19248">MKRVLFLIVVGLCCSQLASAQVIDKFFRKYQDDPAFTVINITPKMFSMFSKLSVDDPDVQKLSNVVGKLKGLRILVKENAKDGKKLYAEAAQFLTADLEELMTVRNQDADVKFMIKETPKGNIAELIMLVGSPSEFVALSLFGDISLNEIAEIAGDIKIDGFENLTKLPKKKK</sequence>
<dbReference type="Proteomes" id="UP000321436">
    <property type="component" value="Unassembled WGS sequence"/>
</dbReference>
<evidence type="ECO:0000313" key="2">
    <source>
        <dbReference type="EMBL" id="GEP98689.1"/>
    </source>
</evidence>
<feature type="chain" id="PRO_5022175585" description="DUF4252 domain-containing protein" evidence="1">
    <location>
        <begin position="21"/>
        <end position="173"/>
    </location>
</feature>
<proteinExistence type="predicted"/>
<accession>A0A512RSM9</accession>